<dbReference type="InterPro" id="IPR003509">
    <property type="entry name" value="UPF0102_YraN-like"/>
</dbReference>
<dbReference type="PANTHER" id="PTHR34039:SF1">
    <property type="entry name" value="UPF0102 PROTEIN YRAN"/>
    <property type="match status" value="1"/>
</dbReference>
<dbReference type="NCBIfam" id="NF009150">
    <property type="entry name" value="PRK12497.1-3"/>
    <property type="match status" value="1"/>
</dbReference>
<protein>
    <recommendedName>
        <fullName evidence="2">UPF0102 protein Enr8_43530</fullName>
    </recommendedName>
</protein>
<sequence length="137" mass="15601">MLFRWLSQWRKPQSLGARGEAAAARFLRRLGYKIIARSDRSKLGEIDIVAVDGRTVVFVEVKTRTTSDSAHPADAVDAVKQAKLTRLGLSYLRRHNLLECKARFDVVAITWPDDQRQPTIDHIQNAFEPTGDYQMFS</sequence>
<dbReference type="AlphaFoldDB" id="A0A5C5UZB8"/>
<dbReference type="PANTHER" id="PTHR34039">
    <property type="entry name" value="UPF0102 PROTEIN YRAN"/>
    <property type="match status" value="1"/>
</dbReference>
<name>A0A5C5UZB8_9BACT</name>
<evidence type="ECO:0000256" key="2">
    <source>
        <dbReference type="HAMAP-Rule" id="MF_00048"/>
    </source>
</evidence>
<dbReference type="Proteomes" id="UP000318878">
    <property type="component" value="Unassembled WGS sequence"/>
</dbReference>
<keyword evidence="4" id="KW-1185">Reference proteome</keyword>
<evidence type="ECO:0000256" key="1">
    <source>
        <dbReference type="ARBA" id="ARBA00006738"/>
    </source>
</evidence>
<dbReference type="NCBIfam" id="NF009154">
    <property type="entry name" value="PRK12497.3-3"/>
    <property type="match status" value="1"/>
</dbReference>
<dbReference type="RefSeq" id="WP_146435596.1">
    <property type="nucleotide sequence ID" value="NZ_SJPF01000005.1"/>
</dbReference>
<accession>A0A5C5UZB8</accession>
<proteinExistence type="inferred from homology"/>
<dbReference type="EMBL" id="SJPF01000005">
    <property type="protein sequence ID" value="TWT30827.1"/>
    <property type="molecule type" value="Genomic_DNA"/>
</dbReference>
<comment type="similarity">
    <text evidence="1 2">Belongs to the UPF0102 family.</text>
</comment>
<dbReference type="InterPro" id="IPR011335">
    <property type="entry name" value="Restrct_endonuc-II-like"/>
</dbReference>
<dbReference type="OrthoDB" id="9802516at2"/>
<organism evidence="3 4">
    <name type="scientific">Blastopirellula retiformator</name>
    <dbReference type="NCBI Taxonomy" id="2527970"/>
    <lineage>
        <taxon>Bacteria</taxon>
        <taxon>Pseudomonadati</taxon>
        <taxon>Planctomycetota</taxon>
        <taxon>Planctomycetia</taxon>
        <taxon>Pirellulales</taxon>
        <taxon>Pirellulaceae</taxon>
        <taxon>Blastopirellula</taxon>
    </lineage>
</organism>
<dbReference type="InterPro" id="IPR011856">
    <property type="entry name" value="tRNA_endonuc-like_dom_sf"/>
</dbReference>
<evidence type="ECO:0000313" key="4">
    <source>
        <dbReference type="Proteomes" id="UP000318878"/>
    </source>
</evidence>
<dbReference type="NCBIfam" id="TIGR00252">
    <property type="entry name" value="YraN family protein"/>
    <property type="match status" value="1"/>
</dbReference>
<reference evidence="3 4" key="1">
    <citation type="submission" date="2019-02" db="EMBL/GenBank/DDBJ databases">
        <title>Deep-cultivation of Planctomycetes and their phenomic and genomic characterization uncovers novel biology.</title>
        <authorList>
            <person name="Wiegand S."/>
            <person name="Jogler M."/>
            <person name="Boedeker C."/>
            <person name="Pinto D."/>
            <person name="Vollmers J."/>
            <person name="Rivas-Marin E."/>
            <person name="Kohn T."/>
            <person name="Peeters S.H."/>
            <person name="Heuer A."/>
            <person name="Rast P."/>
            <person name="Oberbeckmann S."/>
            <person name="Bunk B."/>
            <person name="Jeske O."/>
            <person name="Meyerdierks A."/>
            <person name="Storesund J.E."/>
            <person name="Kallscheuer N."/>
            <person name="Luecker S."/>
            <person name="Lage O.M."/>
            <person name="Pohl T."/>
            <person name="Merkel B.J."/>
            <person name="Hornburger P."/>
            <person name="Mueller R.-W."/>
            <person name="Bruemmer F."/>
            <person name="Labrenz M."/>
            <person name="Spormann A.M."/>
            <person name="Op Den Camp H."/>
            <person name="Overmann J."/>
            <person name="Amann R."/>
            <person name="Jetten M.S.M."/>
            <person name="Mascher T."/>
            <person name="Medema M.H."/>
            <person name="Devos D.P."/>
            <person name="Kaster A.-K."/>
            <person name="Ovreas L."/>
            <person name="Rohde M."/>
            <person name="Galperin M.Y."/>
            <person name="Jogler C."/>
        </authorList>
    </citation>
    <scope>NUCLEOTIDE SEQUENCE [LARGE SCALE GENOMIC DNA]</scope>
    <source>
        <strain evidence="3 4">Enr8</strain>
    </source>
</reference>
<comment type="caution">
    <text evidence="3">The sequence shown here is derived from an EMBL/GenBank/DDBJ whole genome shotgun (WGS) entry which is preliminary data.</text>
</comment>
<dbReference type="GO" id="GO:0003676">
    <property type="term" value="F:nucleic acid binding"/>
    <property type="evidence" value="ECO:0007669"/>
    <property type="project" value="InterPro"/>
</dbReference>
<evidence type="ECO:0000313" key="3">
    <source>
        <dbReference type="EMBL" id="TWT30827.1"/>
    </source>
</evidence>
<dbReference type="CDD" id="cd20736">
    <property type="entry name" value="PoNe_Nuclease"/>
    <property type="match status" value="1"/>
</dbReference>
<dbReference type="Pfam" id="PF02021">
    <property type="entry name" value="UPF0102"/>
    <property type="match status" value="1"/>
</dbReference>
<dbReference type="Gene3D" id="3.40.1350.10">
    <property type="match status" value="1"/>
</dbReference>
<dbReference type="SUPFAM" id="SSF52980">
    <property type="entry name" value="Restriction endonuclease-like"/>
    <property type="match status" value="1"/>
</dbReference>
<dbReference type="HAMAP" id="MF_00048">
    <property type="entry name" value="UPF0102"/>
    <property type="match status" value="1"/>
</dbReference>
<gene>
    <name evidence="3" type="ORF">Enr8_43530</name>
</gene>